<dbReference type="Pfam" id="PF12146">
    <property type="entry name" value="Hydrolase_4"/>
    <property type="match status" value="1"/>
</dbReference>
<dbReference type="InterPro" id="IPR051044">
    <property type="entry name" value="MAG_DAG_Lipase"/>
</dbReference>
<dbReference type="FunCoup" id="A0A7M7RFF7">
    <property type="interactions" value="591"/>
</dbReference>
<dbReference type="GO" id="GO:0047372">
    <property type="term" value="F:monoacylglycerol lipase activity"/>
    <property type="evidence" value="ECO:0000318"/>
    <property type="project" value="GO_Central"/>
</dbReference>
<dbReference type="GO" id="GO:0016020">
    <property type="term" value="C:membrane"/>
    <property type="evidence" value="ECO:0000318"/>
    <property type="project" value="GO_Central"/>
</dbReference>
<name>A0A7M7RFF7_STRPU</name>
<dbReference type="Gene3D" id="3.40.50.1820">
    <property type="entry name" value="alpha/beta hydrolase"/>
    <property type="match status" value="1"/>
</dbReference>
<dbReference type="InParanoid" id="A0A7M7RFF7"/>
<dbReference type="FunFam" id="3.40.50.1820:FF:000914">
    <property type="entry name" value="Uncharacterized protein"/>
    <property type="match status" value="1"/>
</dbReference>
<dbReference type="OMA" id="EPREWDG"/>
<evidence type="ECO:0000256" key="1">
    <source>
        <dbReference type="SAM" id="MobiDB-lite"/>
    </source>
</evidence>
<dbReference type="Proteomes" id="UP000007110">
    <property type="component" value="Unassembled WGS sequence"/>
</dbReference>
<dbReference type="InterPro" id="IPR022742">
    <property type="entry name" value="Hydrolase_4"/>
</dbReference>
<dbReference type="CTD" id="11343"/>
<dbReference type="OrthoDB" id="2498029at2759"/>
<sequence length="323" mass="35783">MAEKPSESTLKNADGLNIFCRYWYPDNKDVRALVHVIHGVGEHIGRYDAVAASFTKLGCLVYGHDHVGHGRSEGVKVDVKDFQLYVKDCLQHTTIMTEKYPNLPVIAFGHSMGGTIAILMMNSHSSRFAGAIFGSPCVAPSQATPFLIFMARGAAYMFPQLAVAKLVVSDICRDPAVVEDYVKDPLVWHGGVKARWAVKMYDACMQIQAECEHKANYPFLLQHGSKDAICDIKGSDLFFERSKSQSKVYKKYEGYFHELDKEPEGEREVVFKDMEDWTRDLLDSLEGSKVDGPKVNGPKVNGPKVDGPIGTETASPSDVDVKS</sequence>
<dbReference type="RefSeq" id="XP_798605.2">
    <property type="nucleotide sequence ID" value="XM_793512.5"/>
</dbReference>
<evidence type="ECO:0000259" key="2">
    <source>
        <dbReference type="Pfam" id="PF12146"/>
    </source>
</evidence>
<dbReference type="GeneID" id="594062"/>
<dbReference type="InterPro" id="IPR029058">
    <property type="entry name" value="AB_hydrolase_fold"/>
</dbReference>
<feature type="region of interest" description="Disordered" evidence="1">
    <location>
        <begin position="285"/>
        <end position="323"/>
    </location>
</feature>
<dbReference type="KEGG" id="spu:594062"/>
<evidence type="ECO:0000313" key="4">
    <source>
        <dbReference type="Proteomes" id="UP000007110"/>
    </source>
</evidence>
<accession>A0A7M7RFF7</accession>
<evidence type="ECO:0000313" key="3">
    <source>
        <dbReference type="EnsemblMetazoa" id="XP_798605"/>
    </source>
</evidence>
<dbReference type="EnsemblMetazoa" id="XM_793512">
    <property type="protein sequence ID" value="XP_798605"/>
    <property type="gene ID" value="LOC594062"/>
</dbReference>
<dbReference type="SUPFAM" id="SSF53474">
    <property type="entry name" value="alpha/beta-Hydrolases"/>
    <property type="match status" value="1"/>
</dbReference>
<reference evidence="4" key="1">
    <citation type="submission" date="2015-02" db="EMBL/GenBank/DDBJ databases">
        <title>Genome sequencing for Strongylocentrotus purpuratus.</title>
        <authorList>
            <person name="Murali S."/>
            <person name="Liu Y."/>
            <person name="Vee V."/>
            <person name="English A."/>
            <person name="Wang M."/>
            <person name="Skinner E."/>
            <person name="Han Y."/>
            <person name="Muzny D.M."/>
            <person name="Worley K.C."/>
            <person name="Gibbs R.A."/>
        </authorList>
    </citation>
    <scope>NUCLEOTIDE SEQUENCE</scope>
</reference>
<feature type="domain" description="Serine aminopeptidase S33" evidence="2">
    <location>
        <begin position="29"/>
        <end position="264"/>
    </location>
</feature>
<dbReference type="AlphaFoldDB" id="A0A7M7RFF7"/>
<reference evidence="3" key="2">
    <citation type="submission" date="2021-01" db="UniProtKB">
        <authorList>
            <consortium name="EnsemblMetazoa"/>
        </authorList>
    </citation>
    <scope>IDENTIFICATION</scope>
</reference>
<proteinExistence type="predicted"/>
<protein>
    <recommendedName>
        <fullName evidence="2">Serine aminopeptidase S33 domain-containing protein</fullName>
    </recommendedName>
</protein>
<organism evidence="3 4">
    <name type="scientific">Strongylocentrotus purpuratus</name>
    <name type="common">Purple sea urchin</name>
    <dbReference type="NCBI Taxonomy" id="7668"/>
    <lineage>
        <taxon>Eukaryota</taxon>
        <taxon>Metazoa</taxon>
        <taxon>Echinodermata</taxon>
        <taxon>Eleutherozoa</taxon>
        <taxon>Echinozoa</taxon>
        <taxon>Echinoidea</taxon>
        <taxon>Euechinoidea</taxon>
        <taxon>Echinacea</taxon>
        <taxon>Camarodonta</taxon>
        <taxon>Echinidea</taxon>
        <taxon>Strongylocentrotidae</taxon>
        <taxon>Strongylocentrotus</taxon>
    </lineage>
</organism>
<dbReference type="PANTHER" id="PTHR11614">
    <property type="entry name" value="PHOSPHOLIPASE-RELATED"/>
    <property type="match status" value="1"/>
</dbReference>
<keyword evidence="4" id="KW-1185">Reference proteome</keyword>